<proteinExistence type="predicted"/>
<evidence type="ECO:0000313" key="2">
    <source>
        <dbReference type="Proteomes" id="UP000324222"/>
    </source>
</evidence>
<protein>
    <submittedName>
        <fullName evidence="1">Uncharacterized protein</fullName>
    </submittedName>
</protein>
<dbReference type="EMBL" id="VSRR010000652">
    <property type="protein sequence ID" value="MPC18153.1"/>
    <property type="molecule type" value="Genomic_DNA"/>
</dbReference>
<evidence type="ECO:0000313" key="1">
    <source>
        <dbReference type="EMBL" id="MPC18153.1"/>
    </source>
</evidence>
<keyword evidence="2" id="KW-1185">Reference proteome</keyword>
<sequence length="60" mass="7000">MARNVALTRQIVLASTNTYTKASDHNKSITCTRELARQRYSDTKHCCMERDERENSPRLK</sequence>
<dbReference type="AlphaFoldDB" id="A0A5B7DAB1"/>
<gene>
    <name evidence="1" type="ORF">E2C01_011029</name>
</gene>
<reference evidence="1 2" key="1">
    <citation type="submission" date="2019-05" db="EMBL/GenBank/DDBJ databases">
        <title>Another draft genome of Portunus trituberculatus and its Hox gene families provides insights of decapod evolution.</title>
        <authorList>
            <person name="Jeong J.-H."/>
            <person name="Song I."/>
            <person name="Kim S."/>
            <person name="Choi T."/>
            <person name="Kim D."/>
            <person name="Ryu S."/>
            <person name="Kim W."/>
        </authorList>
    </citation>
    <scope>NUCLEOTIDE SEQUENCE [LARGE SCALE GENOMIC DNA]</scope>
    <source>
        <tissue evidence="1">Muscle</tissue>
    </source>
</reference>
<comment type="caution">
    <text evidence="1">The sequence shown here is derived from an EMBL/GenBank/DDBJ whole genome shotgun (WGS) entry which is preliminary data.</text>
</comment>
<organism evidence="1 2">
    <name type="scientific">Portunus trituberculatus</name>
    <name type="common">Swimming crab</name>
    <name type="synonym">Neptunus trituberculatus</name>
    <dbReference type="NCBI Taxonomy" id="210409"/>
    <lineage>
        <taxon>Eukaryota</taxon>
        <taxon>Metazoa</taxon>
        <taxon>Ecdysozoa</taxon>
        <taxon>Arthropoda</taxon>
        <taxon>Crustacea</taxon>
        <taxon>Multicrustacea</taxon>
        <taxon>Malacostraca</taxon>
        <taxon>Eumalacostraca</taxon>
        <taxon>Eucarida</taxon>
        <taxon>Decapoda</taxon>
        <taxon>Pleocyemata</taxon>
        <taxon>Brachyura</taxon>
        <taxon>Eubrachyura</taxon>
        <taxon>Portunoidea</taxon>
        <taxon>Portunidae</taxon>
        <taxon>Portuninae</taxon>
        <taxon>Portunus</taxon>
    </lineage>
</organism>
<name>A0A5B7DAB1_PORTR</name>
<dbReference type="Proteomes" id="UP000324222">
    <property type="component" value="Unassembled WGS sequence"/>
</dbReference>
<accession>A0A5B7DAB1</accession>